<sequence length="286" mass="32342">MQQLFREAHRADLPQLHEVRCSVNENVLSNPARITDQDYEAYLWMRGRGWVCEADGRIVGFAVVDLQAHNVWALFVRPAYAGQGIGKHLHHQMLDWYFRHTTVPLWLSTAPGTRAEAFYRRQGWHDVGRHGAHELKFEMTFEAWQTHRRSPGKPILSQIPTLMANAIIPLMILVAGPYRSGTNDDPTLIEKNVHHMEETALALYRMGHLPVLGEWFALPLIKTAGSTAMGDAIWNELFHPVAIRLIDKCDAILRIGGPSGGADEMVRIGQERGKRILHSLDELTPA</sequence>
<dbReference type="STRING" id="1075417.SAMN05421823_11270"/>
<evidence type="ECO:0000313" key="4">
    <source>
        <dbReference type="EMBL" id="SDM31809.1"/>
    </source>
</evidence>
<accession>A0A1G9S8M2</accession>
<dbReference type="SUPFAM" id="SSF55729">
    <property type="entry name" value="Acyl-CoA N-acyltransferases (Nat)"/>
    <property type="match status" value="1"/>
</dbReference>
<gene>
    <name evidence="4" type="ORF">SAMN05421823_11270</name>
</gene>
<dbReference type="Pfam" id="PF00583">
    <property type="entry name" value="Acetyltransf_1"/>
    <property type="match status" value="1"/>
</dbReference>
<dbReference type="InterPro" id="IPR000182">
    <property type="entry name" value="GNAT_dom"/>
</dbReference>
<feature type="domain" description="N-acetyltransferase" evidence="3">
    <location>
        <begin position="3"/>
        <end position="144"/>
    </location>
</feature>
<dbReference type="InterPro" id="IPR016181">
    <property type="entry name" value="Acyl_CoA_acyltransferase"/>
</dbReference>
<evidence type="ECO:0000259" key="3">
    <source>
        <dbReference type="PROSITE" id="PS51186"/>
    </source>
</evidence>
<evidence type="ECO:0000256" key="1">
    <source>
        <dbReference type="ARBA" id="ARBA00022679"/>
    </source>
</evidence>
<keyword evidence="5" id="KW-1185">Reference proteome</keyword>
<evidence type="ECO:0000313" key="5">
    <source>
        <dbReference type="Proteomes" id="UP000198510"/>
    </source>
</evidence>
<name>A0A1G9S8M2_9BACT</name>
<organism evidence="4 5">
    <name type="scientific">Catalinimonas alkaloidigena</name>
    <dbReference type="NCBI Taxonomy" id="1075417"/>
    <lineage>
        <taxon>Bacteria</taxon>
        <taxon>Pseudomonadati</taxon>
        <taxon>Bacteroidota</taxon>
        <taxon>Cytophagia</taxon>
        <taxon>Cytophagales</taxon>
        <taxon>Catalimonadaceae</taxon>
        <taxon>Catalinimonas</taxon>
    </lineage>
</organism>
<keyword evidence="1 4" id="KW-0808">Transferase</keyword>
<protein>
    <submittedName>
        <fullName evidence="4">Acetyltransferase (GNAT) family protein</fullName>
    </submittedName>
</protein>
<dbReference type="PROSITE" id="PS51186">
    <property type="entry name" value="GNAT"/>
    <property type="match status" value="1"/>
</dbReference>
<dbReference type="RefSeq" id="WP_245706158.1">
    <property type="nucleotide sequence ID" value="NZ_FNFO01000012.1"/>
</dbReference>
<dbReference type="Proteomes" id="UP000198510">
    <property type="component" value="Unassembled WGS sequence"/>
</dbReference>
<dbReference type="AlphaFoldDB" id="A0A1G9S8M2"/>
<keyword evidence="2" id="KW-0012">Acyltransferase</keyword>
<proteinExistence type="predicted"/>
<dbReference type="Gene3D" id="3.40.630.30">
    <property type="match status" value="1"/>
</dbReference>
<dbReference type="InterPro" id="IPR050832">
    <property type="entry name" value="Bact_Acetyltransf"/>
</dbReference>
<reference evidence="4 5" key="1">
    <citation type="submission" date="2016-10" db="EMBL/GenBank/DDBJ databases">
        <authorList>
            <person name="de Groot N.N."/>
        </authorList>
    </citation>
    <scope>NUCLEOTIDE SEQUENCE [LARGE SCALE GENOMIC DNA]</scope>
    <source>
        <strain evidence="4 5">DSM 25186</strain>
    </source>
</reference>
<dbReference type="CDD" id="cd04301">
    <property type="entry name" value="NAT_SF"/>
    <property type="match status" value="1"/>
</dbReference>
<dbReference type="PANTHER" id="PTHR43877">
    <property type="entry name" value="AMINOALKYLPHOSPHONATE N-ACETYLTRANSFERASE-RELATED-RELATED"/>
    <property type="match status" value="1"/>
</dbReference>
<dbReference type="GO" id="GO:0016747">
    <property type="term" value="F:acyltransferase activity, transferring groups other than amino-acyl groups"/>
    <property type="evidence" value="ECO:0007669"/>
    <property type="project" value="InterPro"/>
</dbReference>
<evidence type="ECO:0000256" key="2">
    <source>
        <dbReference type="ARBA" id="ARBA00023315"/>
    </source>
</evidence>
<dbReference type="EMBL" id="FNFO01000012">
    <property type="protein sequence ID" value="SDM31809.1"/>
    <property type="molecule type" value="Genomic_DNA"/>
</dbReference>